<dbReference type="GO" id="GO:0050661">
    <property type="term" value="F:NADP binding"/>
    <property type="evidence" value="ECO:0007669"/>
    <property type="project" value="InterPro"/>
</dbReference>
<dbReference type="CDD" id="cd02932">
    <property type="entry name" value="OYE_YqiM_FMN"/>
    <property type="match status" value="1"/>
</dbReference>
<dbReference type="Pfam" id="PF00724">
    <property type="entry name" value="Oxidored_FMN"/>
    <property type="match status" value="1"/>
</dbReference>
<proteinExistence type="predicted"/>
<dbReference type="PANTHER" id="PTHR43303:SF4">
    <property type="entry name" value="NADPH DEHYDROGENASE C23G7.10C-RELATED"/>
    <property type="match status" value="1"/>
</dbReference>
<dbReference type="InterPro" id="IPR013785">
    <property type="entry name" value="Aldolase_TIM"/>
</dbReference>
<evidence type="ECO:0000313" key="7">
    <source>
        <dbReference type="EMBL" id="RDX43193.1"/>
    </source>
</evidence>
<feature type="domain" description="NADH:flavin oxidoreductase/NADH oxidase N-terminal" evidence="6">
    <location>
        <begin position="38"/>
        <end position="381"/>
    </location>
</feature>
<gene>
    <name evidence="7" type="ORF">OH76DRAFT_1237621</name>
</gene>
<dbReference type="AlphaFoldDB" id="A0A371CSC3"/>
<dbReference type="PANTHER" id="PTHR43303">
    <property type="entry name" value="NADPH DEHYDROGENASE C23G7.10C-RELATED"/>
    <property type="match status" value="1"/>
</dbReference>
<dbReference type="SUPFAM" id="SSF51395">
    <property type="entry name" value="FMN-linked oxidoreductases"/>
    <property type="match status" value="1"/>
</dbReference>
<evidence type="ECO:0000256" key="4">
    <source>
        <dbReference type="ARBA" id="ARBA00022857"/>
    </source>
</evidence>
<protein>
    <submittedName>
        <fullName evidence="7">FMN-linked oxidoreductase</fullName>
    </submittedName>
</protein>
<evidence type="ECO:0000256" key="3">
    <source>
        <dbReference type="ARBA" id="ARBA00022643"/>
    </source>
</evidence>
<dbReference type="GO" id="GO:0003959">
    <property type="term" value="F:NADPH dehydrogenase activity"/>
    <property type="evidence" value="ECO:0007669"/>
    <property type="project" value="InterPro"/>
</dbReference>
<dbReference type="Gene3D" id="3.20.20.70">
    <property type="entry name" value="Aldolase class I"/>
    <property type="match status" value="1"/>
</dbReference>
<reference evidence="7 8" key="1">
    <citation type="journal article" date="2018" name="Biotechnol. Biofuels">
        <title>Integrative visual omics of the white-rot fungus Polyporus brumalis exposes the biotechnological potential of its oxidative enzymes for delignifying raw plant biomass.</title>
        <authorList>
            <person name="Miyauchi S."/>
            <person name="Rancon A."/>
            <person name="Drula E."/>
            <person name="Hage H."/>
            <person name="Chaduli D."/>
            <person name="Favel A."/>
            <person name="Grisel S."/>
            <person name="Henrissat B."/>
            <person name="Herpoel-Gimbert I."/>
            <person name="Ruiz-Duenas F.J."/>
            <person name="Chevret D."/>
            <person name="Hainaut M."/>
            <person name="Lin J."/>
            <person name="Wang M."/>
            <person name="Pangilinan J."/>
            <person name="Lipzen A."/>
            <person name="Lesage-Meessen L."/>
            <person name="Navarro D."/>
            <person name="Riley R."/>
            <person name="Grigoriev I.V."/>
            <person name="Zhou S."/>
            <person name="Raouche S."/>
            <person name="Rosso M.N."/>
        </authorList>
    </citation>
    <scope>NUCLEOTIDE SEQUENCE [LARGE SCALE GENOMIC DNA]</scope>
    <source>
        <strain evidence="7 8">BRFM 1820</strain>
    </source>
</reference>
<keyword evidence="3" id="KW-0288">FMN</keyword>
<accession>A0A371CSC3</accession>
<evidence type="ECO:0000256" key="5">
    <source>
        <dbReference type="ARBA" id="ARBA00023002"/>
    </source>
</evidence>
<comment type="cofactor">
    <cofactor evidence="1">
        <name>FMN</name>
        <dbReference type="ChEBI" id="CHEBI:58210"/>
    </cofactor>
</comment>
<evidence type="ECO:0000259" key="6">
    <source>
        <dbReference type="Pfam" id="PF00724"/>
    </source>
</evidence>
<dbReference type="EMBL" id="KZ857469">
    <property type="protein sequence ID" value="RDX43193.1"/>
    <property type="molecule type" value="Genomic_DNA"/>
</dbReference>
<dbReference type="GO" id="GO:0010181">
    <property type="term" value="F:FMN binding"/>
    <property type="evidence" value="ECO:0007669"/>
    <property type="project" value="InterPro"/>
</dbReference>
<evidence type="ECO:0000256" key="1">
    <source>
        <dbReference type="ARBA" id="ARBA00001917"/>
    </source>
</evidence>
<evidence type="ECO:0000256" key="2">
    <source>
        <dbReference type="ARBA" id="ARBA00022630"/>
    </source>
</evidence>
<organism evidence="7 8">
    <name type="scientific">Lentinus brumalis</name>
    <dbReference type="NCBI Taxonomy" id="2498619"/>
    <lineage>
        <taxon>Eukaryota</taxon>
        <taxon>Fungi</taxon>
        <taxon>Dikarya</taxon>
        <taxon>Basidiomycota</taxon>
        <taxon>Agaricomycotina</taxon>
        <taxon>Agaricomycetes</taxon>
        <taxon>Polyporales</taxon>
        <taxon>Polyporaceae</taxon>
        <taxon>Lentinus</taxon>
    </lineage>
</organism>
<keyword evidence="4" id="KW-0521">NADP</keyword>
<dbReference type="InterPro" id="IPR001155">
    <property type="entry name" value="OxRdtase_FMN_N"/>
</dbReference>
<name>A0A371CSC3_9APHY</name>
<sequence length="413" mass="44598">MAPLFNAPAPNVSYFVPRQYPPAGTAFDPQPDGKPIPSLFKPLKIRGVEFQNRIWLSPLCQYSSDNGVISPWQFAHLGGIFTRGPGLTIVEATSVSPEGRISPEDAGIWTDEQAAAWAKVVQFAHSQNQKIGIQLAHAGRKASTLAPFVHGGLVADEAANGWPEDVVGPSAIPFSADFPQPKELTKEGIKRLVQAWVAAARRAVQAGFDVIEIHGAHGYLISSFLSPQSNKRTDEYGGSFENRIRFPLEVVDAVRAVIPPDMPLFFRVSATEWLEDVLPNEPSWRLEDTVKLAGILADHGVDLIDVSSGGNSSIGRISPLVSGPGYQVPFAEAVKKAHGDKVLVSAVGAIHTGTLAQSILDEGKADVIFVGRLFQKNPGVVWSFADDLGIELHHSGQIAWGFQGRAKKNEKKQ</sequence>
<evidence type="ECO:0000313" key="8">
    <source>
        <dbReference type="Proteomes" id="UP000256964"/>
    </source>
</evidence>
<keyword evidence="5" id="KW-0560">Oxidoreductase</keyword>
<keyword evidence="2" id="KW-0285">Flavoprotein</keyword>
<keyword evidence="8" id="KW-1185">Reference proteome</keyword>
<dbReference type="OrthoDB" id="72788at2759"/>
<dbReference type="Proteomes" id="UP000256964">
    <property type="component" value="Unassembled WGS sequence"/>
</dbReference>
<dbReference type="InterPro" id="IPR044152">
    <property type="entry name" value="YqjM-like"/>
</dbReference>
<dbReference type="STRING" id="139420.A0A371CSC3"/>